<sequence length="346" mass="35779">MTDAQPPLIATADAQLIELAQRWCAALGTSPEVARDVTAARRSWRGASAVIAGEDLADGLVGAGVTRRDHVVIVAREPATCWPVAVELGAAAVCGLFEEDRVLAALASALDGRDEACVVSVVGGSGGAGASTLVAALAVVAGRRGFRSLAFDGDPLGGGLELVLGAERAPGLRWHDFAMTRGRIDAGSLADVLPVHHGTATLSWARDERGPLPESLPAVVTAAVRGFDLVAVDAPRQLDPAGVELVGRSVLTVLLVPEEIAAVMAARTVLERLRRSAPAVGLVTVARRGGIGPGPVAEALDLPVLVRHRHDRRLRSAVDRGQGPAHSRALRRTAAAVLDALGMERP</sequence>
<protein>
    <recommendedName>
        <fullName evidence="1">Rv3660c-like CheY-like N-terminal domain-containing protein</fullName>
    </recommendedName>
</protein>
<dbReference type="GO" id="GO:0009898">
    <property type="term" value="C:cytoplasmic side of plasma membrane"/>
    <property type="evidence" value="ECO:0007669"/>
    <property type="project" value="TreeGrafter"/>
</dbReference>
<dbReference type="GO" id="GO:0051782">
    <property type="term" value="P:negative regulation of cell division"/>
    <property type="evidence" value="ECO:0007669"/>
    <property type="project" value="TreeGrafter"/>
</dbReference>
<dbReference type="PANTHER" id="PTHR43384:SF11">
    <property type="entry name" value="SEPTUM SITE DETERMINING PROTEIN"/>
    <property type="match status" value="1"/>
</dbReference>
<evidence type="ECO:0000313" key="2">
    <source>
        <dbReference type="EMBL" id="AWB90999.1"/>
    </source>
</evidence>
<dbReference type="InterPro" id="IPR022521">
    <property type="entry name" value="Rv3660c"/>
</dbReference>
<accession>A0A2S0WI34</accession>
<dbReference type="InterPro" id="IPR027417">
    <property type="entry name" value="P-loop_NTPase"/>
</dbReference>
<dbReference type="GO" id="GO:0005829">
    <property type="term" value="C:cytosol"/>
    <property type="evidence" value="ECO:0007669"/>
    <property type="project" value="TreeGrafter"/>
</dbReference>
<dbReference type="Gene3D" id="3.40.50.300">
    <property type="entry name" value="P-loop containing nucleotide triphosphate hydrolases"/>
    <property type="match status" value="1"/>
</dbReference>
<feature type="domain" description="Rv3660c-like CheY-like N-terminal" evidence="1">
    <location>
        <begin position="11"/>
        <end position="111"/>
    </location>
</feature>
<dbReference type="Proteomes" id="UP000244384">
    <property type="component" value="Chromosome"/>
</dbReference>
<proteinExistence type="predicted"/>
<evidence type="ECO:0000259" key="1">
    <source>
        <dbReference type="Pfam" id="PF26563"/>
    </source>
</evidence>
<name>A0A2S0WI34_9ACTN</name>
<dbReference type="NCBIfam" id="TIGR03815">
    <property type="entry name" value="CpaE_hom_Actino"/>
    <property type="match status" value="1"/>
</dbReference>
<dbReference type="InterPro" id="IPR050625">
    <property type="entry name" value="ParA/MinD_ATPase"/>
</dbReference>
<dbReference type="GO" id="GO:0005524">
    <property type="term" value="F:ATP binding"/>
    <property type="evidence" value="ECO:0007669"/>
    <property type="project" value="TreeGrafter"/>
</dbReference>
<dbReference type="GO" id="GO:0016887">
    <property type="term" value="F:ATP hydrolysis activity"/>
    <property type="evidence" value="ECO:0007669"/>
    <property type="project" value="TreeGrafter"/>
</dbReference>
<gene>
    <name evidence="2" type="ORF">C3E78_01500</name>
</gene>
<organism evidence="2 3">
    <name type="scientific">Aeromicrobium chenweiae</name>
    <dbReference type="NCBI Taxonomy" id="2079793"/>
    <lineage>
        <taxon>Bacteria</taxon>
        <taxon>Bacillati</taxon>
        <taxon>Actinomycetota</taxon>
        <taxon>Actinomycetes</taxon>
        <taxon>Propionibacteriales</taxon>
        <taxon>Nocardioidaceae</taxon>
        <taxon>Aeromicrobium</taxon>
    </lineage>
</organism>
<dbReference type="EMBL" id="CP026952">
    <property type="protein sequence ID" value="AWB90999.1"/>
    <property type="molecule type" value="Genomic_DNA"/>
</dbReference>
<dbReference type="KEGG" id="aez:C3E78_01500"/>
<keyword evidence="3" id="KW-1185">Reference proteome</keyword>
<dbReference type="RefSeq" id="WP_108576645.1">
    <property type="nucleotide sequence ID" value="NZ_CP026952.1"/>
</dbReference>
<dbReference type="OrthoDB" id="3252838at2"/>
<reference evidence="3" key="1">
    <citation type="submission" date="2018-01" db="EMBL/GenBank/DDBJ databases">
        <authorList>
            <person name="Li J."/>
        </authorList>
    </citation>
    <scope>NUCLEOTIDE SEQUENCE [LARGE SCALE GENOMIC DNA]</scope>
    <source>
        <strain evidence="3">592</strain>
    </source>
</reference>
<accession>A0A5F2EQS6</accession>
<dbReference type="AlphaFoldDB" id="A0A2S0WI34"/>
<dbReference type="SUPFAM" id="SSF52540">
    <property type="entry name" value="P-loop containing nucleoside triphosphate hydrolases"/>
    <property type="match status" value="1"/>
</dbReference>
<dbReference type="Pfam" id="PF26563">
    <property type="entry name" value="Rv3660c_N"/>
    <property type="match status" value="1"/>
</dbReference>
<dbReference type="InterPro" id="IPR059050">
    <property type="entry name" value="Rv3660c_N"/>
</dbReference>
<evidence type="ECO:0000313" key="3">
    <source>
        <dbReference type="Proteomes" id="UP000244384"/>
    </source>
</evidence>
<dbReference type="PANTHER" id="PTHR43384">
    <property type="entry name" value="SEPTUM SITE-DETERMINING PROTEIN MIND HOMOLOG, CHLOROPLASTIC-RELATED"/>
    <property type="match status" value="1"/>
</dbReference>